<dbReference type="AlphaFoldDB" id="A0A261Y734"/>
<dbReference type="FunFam" id="2.30.29.150:FF:000002">
    <property type="entry name" value="FACT complex subunit SPT16"/>
    <property type="match status" value="1"/>
</dbReference>
<keyword evidence="9 11" id="KW-0539">Nucleus</keyword>
<reference evidence="15 16" key="1">
    <citation type="journal article" date="2017" name="Mycologia">
        <title>Bifiguratus adelaidae, gen. et sp. nov., a new member of Mucoromycotina in endophytic and soil-dwelling habitats.</title>
        <authorList>
            <person name="Torres-Cruz T.J."/>
            <person name="Billingsley Tobias T.L."/>
            <person name="Almatruk M."/>
            <person name="Hesse C."/>
            <person name="Kuske C.R."/>
            <person name="Desiro A."/>
            <person name="Benucci G.M."/>
            <person name="Bonito G."/>
            <person name="Stajich J.E."/>
            <person name="Dunlap C."/>
            <person name="Arnold A.E."/>
            <person name="Porras-Alfaro A."/>
        </authorList>
    </citation>
    <scope>NUCLEOTIDE SEQUENCE [LARGE SCALE GENOMIC DNA]</scope>
    <source>
        <strain evidence="15 16">AZ0501</strain>
    </source>
</reference>
<name>A0A261Y734_9FUNG</name>
<dbReference type="GO" id="GO:0007063">
    <property type="term" value="P:regulation of sister chromatid cohesion"/>
    <property type="evidence" value="ECO:0007669"/>
    <property type="project" value="EnsemblFungi"/>
</dbReference>
<dbReference type="Gene3D" id="4.10.60.10">
    <property type="entry name" value="Zinc finger, CCHC-type"/>
    <property type="match status" value="3"/>
</dbReference>
<evidence type="ECO:0000313" key="16">
    <source>
        <dbReference type="Proteomes" id="UP000242875"/>
    </source>
</evidence>
<organism evidence="15 16">
    <name type="scientific">Bifiguratus adelaidae</name>
    <dbReference type="NCBI Taxonomy" id="1938954"/>
    <lineage>
        <taxon>Eukaryota</taxon>
        <taxon>Fungi</taxon>
        <taxon>Fungi incertae sedis</taxon>
        <taxon>Mucoromycota</taxon>
        <taxon>Mucoromycotina</taxon>
        <taxon>Endogonomycetes</taxon>
        <taxon>Endogonales</taxon>
        <taxon>Endogonales incertae sedis</taxon>
        <taxon>Bifiguratus</taxon>
    </lineage>
</organism>
<dbReference type="FunFam" id="2.30.29.30:FF:000017">
    <property type="entry name" value="FACT complex subunit SPT16"/>
    <property type="match status" value="1"/>
</dbReference>
<keyword evidence="5 11" id="KW-0805">Transcription regulation</keyword>
<comment type="subcellular location">
    <subcellularLocation>
        <location evidence="11">Nucleus</location>
    </subcellularLocation>
    <subcellularLocation>
        <location evidence="11">Chromosome</location>
    </subcellularLocation>
</comment>
<dbReference type="Pfam" id="PF14826">
    <property type="entry name" value="FACT-Spt16_Nlob"/>
    <property type="match status" value="1"/>
</dbReference>
<keyword evidence="6 12" id="KW-0175">Coiled coil</keyword>
<dbReference type="SMART" id="SM01286">
    <property type="entry name" value="SPT16"/>
    <property type="match status" value="1"/>
</dbReference>
<dbReference type="Proteomes" id="UP000242875">
    <property type="component" value="Unassembled WGS sequence"/>
</dbReference>
<keyword evidence="8 11" id="KW-0234">DNA repair</keyword>
<dbReference type="GO" id="GO:0006281">
    <property type="term" value="P:DNA repair"/>
    <property type="evidence" value="ECO:0007669"/>
    <property type="project" value="UniProtKB-UniRule"/>
</dbReference>
<evidence type="ECO:0000256" key="8">
    <source>
        <dbReference type="ARBA" id="ARBA00023204"/>
    </source>
</evidence>
<dbReference type="Pfam" id="PF24824">
    <property type="entry name" value="PH_SPT16"/>
    <property type="match status" value="1"/>
</dbReference>
<dbReference type="Pfam" id="PF08644">
    <property type="entry name" value="SPT16"/>
    <property type="match status" value="1"/>
</dbReference>
<evidence type="ECO:0000256" key="11">
    <source>
        <dbReference type="RuleBase" id="RU367052"/>
    </source>
</evidence>
<dbReference type="GO" id="GO:0035101">
    <property type="term" value="C:FACT complex"/>
    <property type="evidence" value="ECO:0007669"/>
    <property type="project" value="UniProtKB-UniRule"/>
</dbReference>
<dbReference type="InterPro" id="IPR056595">
    <property type="entry name" value="Fact-SPT16_PH"/>
</dbReference>
<dbReference type="Pfam" id="PF21091">
    <property type="entry name" value="SPT16_C"/>
    <property type="match status" value="1"/>
</dbReference>
<dbReference type="PANTHER" id="PTHR13980:SF15">
    <property type="entry name" value="FACT COMPLEX SUBUNIT SPT16"/>
    <property type="match status" value="1"/>
</dbReference>
<dbReference type="GO" id="GO:0045899">
    <property type="term" value="P:positive regulation of RNA polymerase II transcription preinitiation complex assembly"/>
    <property type="evidence" value="ECO:0007669"/>
    <property type="project" value="EnsemblFungi"/>
</dbReference>
<dbReference type="GO" id="GO:0140713">
    <property type="term" value="F:histone chaperone activity"/>
    <property type="evidence" value="ECO:0007669"/>
    <property type="project" value="EnsemblFungi"/>
</dbReference>
<feature type="coiled-coil region" evidence="12">
    <location>
        <begin position="875"/>
        <end position="902"/>
    </location>
</feature>
<dbReference type="GO" id="GO:0006368">
    <property type="term" value="P:transcription elongation by RNA polymerase II"/>
    <property type="evidence" value="ECO:0007669"/>
    <property type="project" value="TreeGrafter"/>
</dbReference>
<dbReference type="SMART" id="SM00343">
    <property type="entry name" value="ZnF_C2HC"/>
    <property type="match status" value="5"/>
</dbReference>
<gene>
    <name evidence="15" type="ORF">BZG36_00744</name>
</gene>
<keyword evidence="10" id="KW-0862">Zinc</keyword>
<dbReference type="Gene3D" id="2.30.29.30">
    <property type="entry name" value="Pleckstrin-homology domain (PH domain)/Phosphotyrosine-binding domain (PTB)"/>
    <property type="match status" value="1"/>
</dbReference>
<dbReference type="PROSITE" id="PS50158">
    <property type="entry name" value="ZF_CCHC"/>
    <property type="match status" value="5"/>
</dbReference>
<feature type="domain" description="CCHC-type" evidence="14">
    <location>
        <begin position="14"/>
        <end position="29"/>
    </location>
</feature>
<evidence type="ECO:0000256" key="3">
    <source>
        <dbReference type="ARBA" id="ARBA00022705"/>
    </source>
</evidence>
<dbReference type="InterPro" id="IPR013719">
    <property type="entry name" value="RTT106/SPT16-like_middle_dom"/>
</dbReference>
<dbReference type="Pfam" id="PF00098">
    <property type="entry name" value="zf-CCHC"/>
    <property type="match status" value="5"/>
</dbReference>
<dbReference type="EMBL" id="MVBO01000004">
    <property type="protein sequence ID" value="OZJ06388.1"/>
    <property type="molecule type" value="Genomic_DNA"/>
</dbReference>
<evidence type="ECO:0000256" key="9">
    <source>
        <dbReference type="ARBA" id="ARBA00023242"/>
    </source>
</evidence>
<dbReference type="GO" id="GO:0008270">
    <property type="term" value="F:zinc ion binding"/>
    <property type="evidence" value="ECO:0007669"/>
    <property type="project" value="UniProtKB-KW"/>
</dbReference>
<dbReference type="InterPro" id="IPR048969">
    <property type="entry name" value="FACT_SPT16_C"/>
</dbReference>
<dbReference type="GO" id="GO:0006261">
    <property type="term" value="P:DNA-templated DNA replication"/>
    <property type="evidence" value="ECO:0007669"/>
    <property type="project" value="EnsemblFungi"/>
</dbReference>
<dbReference type="CDD" id="cd01091">
    <property type="entry name" value="CDC68-like"/>
    <property type="match status" value="1"/>
</dbReference>
<comment type="function">
    <text evidence="11">Component of the FACT complex, a general chromatin factor that acts to reorganize nucleosomes. The FACT complex is involved in multiple processes that require DNA as a template such as mRNA elongation, DNA replication and DNA repair. During transcription elongation the FACT complex acts as a histone chaperone that both destabilizes and restores nucleosomal structure. It facilitates the passage of RNA polymerase II and transcription by promoting the dissociation of one histone H2A-H2B dimer from the nucleosome, then subsequently promotes the reestablishment of the nucleosome following the passage of RNA polymerase II.</text>
</comment>
<dbReference type="GO" id="GO:0006334">
    <property type="term" value="P:nucleosome assembly"/>
    <property type="evidence" value="ECO:0007669"/>
    <property type="project" value="EnsemblFungi"/>
</dbReference>
<dbReference type="GO" id="GO:0031491">
    <property type="term" value="F:nucleosome binding"/>
    <property type="evidence" value="ECO:0007669"/>
    <property type="project" value="EnsemblFungi"/>
</dbReference>
<dbReference type="InterPro" id="IPR036875">
    <property type="entry name" value="Znf_CCHC_sf"/>
</dbReference>
<keyword evidence="10" id="KW-0863">Zinc-finger</keyword>
<feature type="domain" description="CCHC-type" evidence="14">
    <location>
        <begin position="69"/>
        <end position="84"/>
    </location>
</feature>
<keyword evidence="7 11" id="KW-0804">Transcription</keyword>
<evidence type="ECO:0000256" key="7">
    <source>
        <dbReference type="ARBA" id="ARBA00023163"/>
    </source>
</evidence>
<keyword evidence="3 11" id="KW-0235">DNA replication</keyword>
<evidence type="ECO:0000256" key="10">
    <source>
        <dbReference type="PROSITE-ProRule" id="PRU00047"/>
    </source>
</evidence>
<evidence type="ECO:0000313" key="15">
    <source>
        <dbReference type="EMBL" id="OZJ06388.1"/>
    </source>
</evidence>
<dbReference type="InterPro" id="IPR011993">
    <property type="entry name" value="PH-like_dom_sf"/>
</dbReference>
<dbReference type="InterPro" id="IPR029149">
    <property type="entry name" value="Creatin/AminoP/Spt16_N"/>
</dbReference>
<dbReference type="FunFam" id="3.90.230.10:FF:000005">
    <property type="entry name" value="FACT complex subunit spt16"/>
    <property type="match status" value="1"/>
</dbReference>
<feature type="region of interest" description="Disordered" evidence="13">
    <location>
        <begin position="546"/>
        <end position="593"/>
    </location>
</feature>
<feature type="region of interest" description="Disordered" evidence="13">
    <location>
        <begin position="1035"/>
        <end position="1124"/>
    </location>
</feature>
<evidence type="ECO:0000256" key="5">
    <source>
        <dbReference type="ARBA" id="ARBA00023015"/>
    </source>
</evidence>
<dbReference type="Gene3D" id="3.40.350.10">
    <property type="entry name" value="Creatinase/prolidase N-terminal domain"/>
    <property type="match status" value="1"/>
</dbReference>
<dbReference type="SUPFAM" id="SSF57756">
    <property type="entry name" value="Retrovirus zinc finger-like domains"/>
    <property type="match status" value="3"/>
</dbReference>
<dbReference type="InterPro" id="IPR001878">
    <property type="entry name" value="Znf_CCHC"/>
</dbReference>
<evidence type="ECO:0000256" key="6">
    <source>
        <dbReference type="ARBA" id="ARBA00023054"/>
    </source>
</evidence>
<feature type="compositionally biased region" description="Basic and acidic residues" evidence="13">
    <location>
        <begin position="1097"/>
        <end position="1112"/>
    </location>
</feature>
<feature type="region of interest" description="Disordered" evidence="13">
    <location>
        <begin position="856"/>
        <end position="875"/>
    </location>
</feature>
<dbReference type="OrthoDB" id="10251642at2759"/>
<dbReference type="Pfam" id="PF08512">
    <property type="entry name" value="Rttp106-like_middle"/>
    <property type="match status" value="1"/>
</dbReference>
<feature type="compositionally biased region" description="Acidic residues" evidence="13">
    <location>
        <begin position="1042"/>
        <end position="1096"/>
    </location>
</feature>
<evidence type="ECO:0000256" key="2">
    <source>
        <dbReference type="ARBA" id="ARBA00022454"/>
    </source>
</evidence>
<dbReference type="Gene3D" id="3.90.230.10">
    <property type="entry name" value="Creatinase/methionine aminopeptidase superfamily"/>
    <property type="match status" value="1"/>
</dbReference>
<feature type="compositionally biased region" description="Basic and acidic residues" evidence="13">
    <location>
        <begin position="546"/>
        <end position="561"/>
    </location>
</feature>
<dbReference type="InterPro" id="IPR036005">
    <property type="entry name" value="Creatinase/aminopeptidase-like"/>
</dbReference>
<proteinExistence type="inferred from homology"/>
<dbReference type="Gene3D" id="2.30.29.210">
    <property type="entry name" value="FACT complex subunit Spt16p/Cdc68p"/>
    <property type="match status" value="1"/>
</dbReference>
<sequence length="1124" mass="127578">MSRDCTEPRKEKACYNCNQTGHLSRDCPEVNQGGRSGPECYKCGKIGHISRDCYQGGGGYGGFSSGGTCYTCGQTGHRAANCPNGQKCYNCGQTGHISSQCSQPQTKACYQCGQPGHISRECNDYATTFQKADALALVVGSVEDANPYQKGTAIQTWLLAYEFPQTILLFTADKLHVITSHSKAAHLQALDAAEKRIPMEVHVRTKDAEKNKELYKNVLEQVKKSRDGKRLGVPVKDQYKGKVVDEWKEALNDFDTQFEQVDITAGLANVLAVKEEEELRTMRSGARVSSQLMRGYFVEKMSTLIDEEKPITHEQLADMVEKTIADNKVLRGLKLPNDLVTDFLDWCYTPIIQSGGEYDLRSSAISNDQKLHAGTILCSLGIRYRNYCSNIGRTYLIDPNKTQEKTYEFLLDLQHKIIESVKEGVKMKDVYNQALQYIRSKRSDLEQYFVKSLGSSMGIEFRESNSTINAKNNRELESGMILNLSVGFQGIPNPEPQDEKSRVYSLLLVDTVRVTPDGAYVLTDCPKSLNDICYYFKGGDEDEEMAEVKEEVKPRQQEKKSRAATSAILKSKLRNEEQDEDSPEMRRKAHQKELAAQNLARNLSKYSDQNGEIDSEKETVFRKFESYKTEQKLPREVKNLRVMVDHRAESIICPIYGLGVPFHISTVKSVSKSDEGEFVVLRLNFVTPGQAGSKKDEIPSDDVDANFVRALTYRSSDTHRMAEVYKQITDLKRDSAKRDAERREMADIVVQEKLIEVKGRRPIRLGDVFARPGLDGKRVPGEVEIHTNGLRYQSPLRADHRIDILFSNMKHLFFQPCDNELIVIIHIHLKNPIMIGKKKTKDIQFYREASDVQYDETGNRRRRHNYGDEDELEAEQEERRRRAALNREFKQFAEKITEASDNRIEADVPLRELGFPGVPFRSNVLLQPTTDCLVHLSDPPFLVLTLSEIEVAHLERVQFGIKNFDIVFVLKDYSRPVIQINTVPMTQLENVKEWLDSVDIPTTEGPMNLNWPLIMKTVTSDPASFFQEGGWGFLDAQKSDDENSEDESESASEFEVEESDFAESESEESSFDEAASQDEGSEAESVESGEDWDELEEKARRADEKKHGKRAAEDDDDVRKKKRR</sequence>
<dbReference type="InterPro" id="IPR040258">
    <property type="entry name" value="Spt16"/>
</dbReference>
<dbReference type="SMART" id="SM01287">
    <property type="entry name" value="Rtt106"/>
    <property type="match status" value="1"/>
</dbReference>
<feature type="domain" description="CCHC-type" evidence="14">
    <location>
        <begin position="87"/>
        <end position="103"/>
    </location>
</feature>
<evidence type="ECO:0000259" key="14">
    <source>
        <dbReference type="PROSITE" id="PS50158"/>
    </source>
</evidence>
<evidence type="ECO:0000256" key="1">
    <source>
        <dbReference type="ARBA" id="ARBA00010779"/>
    </source>
</evidence>
<dbReference type="FunFam" id="2.30.29.210:FF:000001">
    <property type="entry name" value="FACT complex subunit spt16"/>
    <property type="match status" value="1"/>
</dbReference>
<dbReference type="InterPro" id="IPR013953">
    <property type="entry name" value="FACT_SPT16_M"/>
</dbReference>
<dbReference type="GO" id="GO:0042393">
    <property type="term" value="F:histone binding"/>
    <property type="evidence" value="ECO:0007669"/>
    <property type="project" value="EnsemblFungi"/>
</dbReference>
<evidence type="ECO:0000256" key="4">
    <source>
        <dbReference type="ARBA" id="ARBA00022763"/>
    </source>
</evidence>
<keyword evidence="2 11" id="KW-0158">Chromosome</keyword>
<keyword evidence="16" id="KW-1185">Reference proteome</keyword>
<comment type="caution">
    <text evidence="15">The sequence shown here is derived from an EMBL/GenBank/DDBJ whole genome shotgun (WGS) entry which is preliminary data.</text>
</comment>
<keyword evidence="10" id="KW-0479">Metal-binding</keyword>
<dbReference type="GO" id="GO:0003676">
    <property type="term" value="F:nucleic acid binding"/>
    <property type="evidence" value="ECO:0007669"/>
    <property type="project" value="InterPro"/>
</dbReference>
<evidence type="ECO:0000256" key="13">
    <source>
        <dbReference type="SAM" id="MobiDB-lite"/>
    </source>
</evidence>
<dbReference type="InterPro" id="IPR033825">
    <property type="entry name" value="Spt16_M24"/>
</dbReference>
<feature type="domain" description="CCHC-type" evidence="14">
    <location>
        <begin position="109"/>
        <end position="122"/>
    </location>
</feature>
<dbReference type="PANTHER" id="PTHR13980">
    <property type="entry name" value="CDC68 RELATED"/>
    <property type="match status" value="1"/>
</dbReference>
<accession>A0A261Y734</accession>
<dbReference type="SMART" id="SM01285">
    <property type="entry name" value="FACT-Spt16_Nlob"/>
    <property type="match status" value="1"/>
</dbReference>
<evidence type="ECO:0000256" key="12">
    <source>
        <dbReference type="SAM" id="Coils"/>
    </source>
</evidence>
<feature type="domain" description="CCHC-type" evidence="14">
    <location>
        <begin position="40"/>
        <end position="53"/>
    </location>
</feature>
<keyword evidence="4 11" id="KW-0227">DNA damage</keyword>
<dbReference type="InterPro" id="IPR000994">
    <property type="entry name" value="Pept_M24"/>
</dbReference>
<protein>
    <recommendedName>
        <fullName evidence="11">FACT complex subunit</fullName>
    </recommendedName>
</protein>
<dbReference type="Gene3D" id="2.30.29.150">
    <property type="match status" value="1"/>
</dbReference>
<comment type="subunit">
    <text evidence="11">Component of the FACT complex.</text>
</comment>
<dbReference type="Pfam" id="PF00557">
    <property type="entry name" value="Peptidase_M24"/>
    <property type="match status" value="1"/>
</dbReference>
<dbReference type="GO" id="GO:0140719">
    <property type="term" value="P:constitutive heterochromatin formation"/>
    <property type="evidence" value="ECO:0007669"/>
    <property type="project" value="EnsemblFungi"/>
</dbReference>
<dbReference type="SUPFAM" id="SSF55920">
    <property type="entry name" value="Creatinase/aminopeptidase"/>
    <property type="match status" value="1"/>
</dbReference>
<dbReference type="InterPro" id="IPR029148">
    <property type="entry name" value="FACT-SPT16_Nlobe"/>
</dbReference>
<comment type="similarity">
    <text evidence="1 11">Belongs to the peptidase M24 family. SPT16 subfamily.</text>
</comment>